<name>A0ABP6U897_9ACTN</name>
<evidence type="ECO:0000313" key="3">
    <source>
        <dbReference type="Proteomes" id="UP001501455"/>
    </source>
</evidence>
<feature type="compositionally biased region" description="Gly residues" evidence="1">
    <location>
        <begin position="1"/>
        <end position="17"/>
    </location>
</feature>
<organism evidence="2 3">
    <name type="scientific">Streptomyces prasinosporus</name>
    <dbReference type="NCBI Taxonomy" id="68256"/>
    <lineage>
        <taxon>Bacteria</taxon>
        <taxon>Bacillati</taxon>
        <taxon>Actinomycetota</taxon>
        <taxon>Actinomycetes</taxon>
        <taxon>Kitasatosporales</taxon>
        <taxon>Streptomycetaceae</taxon>
        <taxon>Streptomyces</taxon>
        <taxon>Streptomyces albogriseolus group</taxon>
    </lineage>
</organism>
<dbReference type="EMBL" id="BAAAXF010000073">
    <property type="protein sequence ID" value="GAA3503135.1"/>
    <property type="molecule type" value="Genomic_DNA"/>
</dbReference>
<protein>
    <submittedName>
        <fullName evidence="2">Uncharacterized protein</fullName>
    </submittedName>
</protein>
<evidence type="ECO:0000256" key="1">
    <source>
        <dbReference type="SAM" id="MobiDB-lite"/>
    </source>
</evidence>
<evidence type="ECO:0000313" key="2">
    <source>
        <dbReference type="EMBL" id="GAA3503135.1"/>
    </source>
</evidence>
<reference evidence="3" key="1">
    <citation type="journal article" date="2019" name="Int. J. Syst. Evol. Microbiol.">
        <title>The Global Catalogue of Microorganisms (GCM) 10K type strain sequencing project: providing services to taxonomists for standard genome sequencing and annotation.</title>
        <authorList>
            <consortium name="The Broad Institute Genomics Platform"/>
            <consortium name="The Broad Institute Genome Sequencing Center for Infectious Disease"/>
            <person name="Wu L."/>
            <person name="Ma J."/>
        </authorList>
    </citation>
    <scope>NUCLEOTIDE SEQUENCE [LARGE SCALE GENOMIC DNA]</scope>
    <source>
        <strain evidence="3">JCM 4816</strain>
    </source>
</reference>
<keyword evidence="3" id="KW-1185">Reference proteome</keyword>
<feature type="region of interest" description="Disordered" evidence="1">
    <location>
        <begin position="1"/>
        <end position="33"/>
    </location>
</feature>
<dbReference type="Proteomes" id="UP001501455">
    <property type="component" value="Unassembled WGS sequence"/>
</dbReference>
<sequence>MRTVGGLDGGAGLGVGLRGHAPERRRGRRAGDIGGVSAVRGFPRQVVDKGGGLGADRGRILVDSLLS</sequence>
<proteinExistence type="predicted"/>
<accession>A0ABP6U897</accession>
<comment type="caution">
    <text evidence="2">The sequence shown here is derived from an EMBL/GenBank/DDBJ whole genome shotgun (WGS) entry which is preliminary data.</text>
</comment>
<gene>
    <name evidence="2" type="ORF">GCM10019016_102450</name>
</gene>